<dbReference type="SUPFAM" id="SSF55486">
    <property type="entry name" value="Metalloproteases ('zincins'), catalytic domain"/>
    <property type="match status" value="1"/>
</dbReference>
<dbReference type="PANTHER" id="PTHR43660:SF1">
    <property type="entry name" value="DIPEPTIDYL CARBOXYPEPTIDASE"/>
    <property type="match status" value="1"/>
</dbReference>
<evidence type="ECO:0000256" key="1">
    <source>
        <dbReference type="ARBA" id="ARBA00006040"/>
    </source>
</evidence>
<evidence type="ECO:0000256" key="4">
    <source>
        <dbReference type="ARBA" id="ARBA00022801"/>
    </source>
</evidence>
<sequence>MTHASQVTHPDTGQVRVRSRPDGAGSPHDPFGDGFLLDHEHPDLRRVSPGDWLPALRAGVAEEKAELEEIAARGAPADVDDPLRAVGRAGGRLRRVQRAFSCVFSADAGPDLQDVQAHWAPEMAAHRDWVQLHPGLHHRLRELAQRIDAGAVSPTAEQRRMLHRLLAEAEAAGAGLSGTDQERLRELNRQIAAEETAYQRLQRAEAAESAVYVASADELVGLDDAVLSSAREAARAAGHDAGHLLRLGMPVQQPALAVLRDRQTRRRLHLASSERGGMPGDDGRTTRQIGADIAVLRARRARLLGHDHHLDAVLPLRTASDVSAVEDMLGPLIAGARRRLAEELAVVEEHLRAAGDVHDELRPWDLTYGIAAVERAARGAAEGRDDAPGPPADASLPLEEALGRVFAAARRVYGLQVHERTDLPGFVDGARSFEVRDVDGAVLGLFLLDPFARPTKAGGAWMNSFSVASSLTGSRPVVINCLNLARPADGEAAQVTRAEQKTLFHEFGHALHGLLAEAEFEALSGTAVPRDAVEFPSQVNEVFADLWRPSPASGSHLHPGADPHWGRGASMVEHLAAVVLDLAWHTLSPEQAEEAARDPEGFEDQALAAWGLDHPLVPPRYGTGCFKHIFAGSGYAAGYYSYLWAQVLAADAAEWFRTVMDDESALRKAGDRFRAELLRRGDTRELEESFRHAIGREPTLAPLLRSLGMTPPA</sequence>
<feature type="domain" description="Peptidase M3A/M3B catalytic" evidence="9">
    <location>
        <begin position="259"/>
        <end position="708"/>
    </location>
</feature>
<proteinExistence type="inferred from homology"/>
<evidence type="ECO:0000256" key="7">
    <source>
        <dbReference type="RuleBase" id="RU003435"/>
    </source>
</evidence>
<dbReference type="InterPro" id="IPR045090">
    <property type="entry name" value="Pept_M3A_M3B"/>
</dbReference>
<name>A0ABP6LTU8_9MICC</name>
<keyword evidence="6 7" id="KW-0482">Metalloprotease</keyword>
<comment type="similarity">
    <text evidence="1 7">Belongs to the peptidase M3 family.</text>
</comment>
<keyword evidence="5 7" id="KW-0862">Zinc</keyword>
<evidence type="ECO:0000256" key="6">
    <source>
        <dbReference type="ARBA" id="ARBA00023049"/>
    </source>
</evidence>
<dbReference type="InterPro" id="IPR001567">
    <property type="entry name" value="Pept_M3A_M3B_dom"/>
</dbReference>
<evidence type="ECO:0000313" key="10">
    <source>
        <dbReference type="EMBL" id="GAA3052973.1"/>
    </source>
</evidence>
<evidence type="ECO:0000256" key="3">
    <source>
        <dbReference type="ARBA" id="ARBA00022723"/>
    </source>
</evidence>
<evidence type="ECO:0000313" key="11">
    <source>
        <dbReference type="Proteomes" id="UP001500236"/>
    </source>
</evidence>
<evidence type="ECO:0000256" key="8">
    <source>
        <dbReference type="SAM" id="MobiDB-lite"/>
    </source>
</evidence>
<dbReference type="Proteomes" id="UP001500236">
    <property type="component" value="Unassembled WGS sequence"/>
</dbReference>
<keyword evidence="4 7" id="KW-0378">Hydrolase</keyword>
<evidence type="ECO:0000259" key="9">
    <source>
        <dbReference type="Pfam" id="PF01432"/>
    </source>
</evidence>
<protein>
    <submittedName>
        <fullName evidence="10">M3 family metallopeptidase</fullName>
    </submittedName>
</protein>
<comment type="cofactor">
    <cofactor evidence="7">
        <name>Zn(2+)</name>
        <dbReference type="ChEBI" id="CHEBI:29105"/>
    </cofactor>
    <text evidence="7">Binds 1 zinc ion.</text>
</comment>
<accession>A0ABP6LTU8</accession>
<keyword evidence="3 7" id="KW-0479">Metal-binding</keyword>
<gene>
    <name evidence="10" type="ORF">GCM10010529_03770</name>
</gene>
<evidence type="ECO:0000256" key="2">
    <source>
        <dbReference type="ARBA" id="ARBA00022670"/>
    </source>
</evidence>
<reference evidence="11" key="1">
    <citation type="journal article" date="2019" name="Int. J. Syst. Evol. Microbiol.">
        <title>The Global Catalogue of Microorganisms (GCM) 10K type strain sequencing project: providing services to taxonomists for standard genome sequencing and annotation.</title>
        <authorList>
            <consortium name="The Broad Institute Genomics Platform"/>
            <consortium name="The Broad Institute Genome Sequencing Center for Infectious Disease"/>
            <person name="Wu L."/>
            <person name="Ma J."/>
        </authorList>
    </citation>
    <scope>NUCLEOTIDE SEQUENCE [LARGE SCALE GENOMIC DNA]</scope>
    <source>
        <strain evidence="11">JCM 14309</strain>
    </source>
</reference>
<feature type="compositionally biased region" description="Polar residues" evidence="8">
    <location>
        <begin position="1"/>
        <end position="11"/>
    </location>
</feature>
<dbReference type="Gene3D" id="1.10.1370.10">
    <property type="entry name" value="Neurolysin, domain 3"/>
    <property type="match status" value="2"/>
</dbReference>
<dbReference type="Pfam" id="PF01432">
    <property type="entry name" value="Peptidase_M3"/>
    <property type="match status" value="1"/>
</dbReference>
<organism evidence="10 11">
    <name type="scientific">Nesterenkonia aethiopica</name>
    <dbReference type="NCBI Taxonomy" id="269144"/>
    <lineage>
        <taxon>Bacteria</taxon>
        <taxon>Bacillati</taxon>
        <taxon>Actinomycetota</taxon>
        <taxon>Actinomycetes</taxon>
        <taxon>Micrococcales</taxon>
        <taxon>Micrococcaceae</taxon>
        <taxon>Nesterenkonia</taxon>
    </lineage>
</organism>
<dbReference type="EMBL" id="BAAAVT010000002">
    <property type="protein sequence ID" value="GAA3052973.1"/>
    <property type="molecule type" value="Genomic_DNA"/>
</dbReference>
<dbReference type="RefSeq" id="WP_344682943.1">
    <property type="nucleotide sequence ID" value="NZ_BAAAVT010000002.1"/>
</dbReference>
<feature type="region of interest" description="Disordered" evidence="8">
    <location>
        <begin position="1"/>
        <end position="35"/>
    </location>
</feature>
<dbReference type="Gene3D" id="1.10.1370.40">
    <property type="match status" value="1"/>
</dbReference>
<keyword evidence="2 7" id="KW-0645">Protease</keyword>
<comment type="caution">
    <text evidence="10">The sequence shown here is derived from an EMBL/GenBank/DDBJ whole genome shotgun (WGS) entry which is preliminary data.</text>
</comment>
<keyword evidence="11" id="KW-1185">Reference proteome</keyword>
<evidence type="ECO:0000256" key="5">
    <source>
        <dbReference type="ARBA" id="ARBA00022833"/>
    </source>
</evidence>
<dbReference type="PANTHER" id="PTHR43660">
    <property type="entry name" value="DIPEPTIDYL CARBOXYPEPTIDASE"/>
    <property type="match status" value="1"/>
</dbReference>
<dbReference type="InterPro" id="IPR024077">
    <property type="entry name" value="Neurolysin/TOP_dom2"/>
</dbReference>